<dbReference type="RefSeq" id="WP_236284987.1">
    <property type="nucleotide sequence ID" value="NZ_CAKMMW010000002.1"/>
</dbReference>
<feature type="compositionally biased region" description="Basic and acidic residues" evidence="2">
    <location>
        <begin position="281"/>
        <end position="292"/>
    </location>
</feature>
<protein>
    <recommendedName>
        <fullName evidence="5">Fimbrial assembly protein</fullName>
    </recommendedName>
</protein>
<reference evidence="3" key="1">
    <citation type="submission" date="2022-01" db="EMBL/GenBank/DDBJ databases">
        <authorList>
            <person name="Criscuolo A."/>
        </authorList>
    </citation>
    <scope>NUCLEOTIDE SEQUENCE</scope>
    <source>
        <strain evidence="3">CIP111891</strain>
    </source>
</reference>
<comment type="caution">
    <text evidence="3">The sequence shown here is derived from an EMBL/GenBank/DDBJ whole genome shotgun (WGS) entry which is preliminary data.</text>
</comment>
<feature type="compositionally biased region" description="Polar residues" evidence="2">
    <location>
        <begin position="294"/>
        <end position="304"/>
    </location>
</feature>
<gene>
    <name evidence="3" type="ORF">PAECIP111891_00911</name>
</gene>
<accession>A0ABN8G9G9</accession>
<proteinExistence type="predicted"/>
<keyword evidence="1" id="KW-0175">Coiled coil</keyword>
<evidence type="ECO:0000313" key="3">
    <source>
        <dbReference type="EMBL" id="CAH1196618.1"/>
    </source>
</evidence>
<keyword evidence="4" id="KW-1185">Reference proteome</keyword>
<evidence type="ECO:0000256" key="2">
    <source>
        <dbReference type="SAM" id="MobiDB-lite"/>
    </source>
</evidence>
<organism evidence="3 4">
    <name type="scientific">Paenibacillus allorhizoplanae</name>
    <dbReference type="NCBI Taxonomy" id="2905648"/>
    <lineage>
        <taxon>Bacteria</taxon>
        <taxon>Bacillati</taxon>
        <taxon>Bacillota</taxon>
        <taxon>Bacilli</taxon>
        <taxon>Bacillales</taxon>
        <taxon>Paenibacillaceae</taxon>
        <taxon>Paenibacillus</taxon>
    </lineage>
</organism>
<evidence type="ECO:0000256" key="1">
    <source>
        <dbReference type="SAM" id="Coils"/>
    </source>
</evidence>
<evidence type="ECO:0008006" key="5">
    <source>
        <dbReference type="Google" id="ProtNLM"/>
    </source>
</evidence>
<sequence length="325" mass="35955">MRNINLLPKAPRSKRIFVPLLLSSVSFFLILSSSLVYAGHYFNSNMQNVENQIVLTNASIQSLTKQRQLDEQSINFQNLQTEIDKLKNKRVDWIPILETISTKLPTTGRILSAEIPKDENKAQNNGANSAVSQATPIIVSLKLEFAALSSVADYISLLQSSSLFSSISILTAVKTEKTFSPAVASSPSPVTSSTQPTSVQTNENIKKVFEDTLTEGGNEGDKLLNELKWTINQQIAKQEYGLKLPDKKFNEETNTQMDQNDTSALTDADFEDARKTLNEMKMKSEKSTEAEAKTPSTANPAATAQKYNVYEVVIEITLKNPVNSK</sequence>
<dbReference type="EMBL" id="CAKMMW010000002">
    <property type="protein sequence ID" value="CAH1196618.1"/>
    <property type="molecule type" value="Genomic_DNA"/>
</dbReference>
<dbReference type="Proteomes" id="UP000838821">
    <property type="component" value="Unassembled WGS sequence"/>
</dbReference>
<feature type="region of interest" description="Disordered" evidence="2">
    <location>
        <begin position="281"/>
        <end position="304"/>
    </location>
</feature>
<feature type="coiled-coil region" evidence="1">
    <location>
        <begin position="46"/>
        <end position="89"/>
    </location>
</feature>
<evidence type="ECO:0000313" key="4">
    <source>
        <dbReference type="Proteomes" id="UP000838821"/>
    </source>
</evidence>
<name>A0ABN8G9G9_9BACL</name>